<proteinExistence type="predicted"/>
<evidence type="ECO:0000256" key="17">
    <source>
        <dbReference type="SAM" id="Coils"/>
    </source>
</evidence>
<dbReference type="GO" id="GO:0005525">
    <property type="term" value="F:GTP binding"/>
    <property type="evidence" value="ECO:0007669"/>
    <property type="project" value="UniProtKB-KW"/>
</dbReference>
<dbReference type="GO" id="GO:0016020">
    <property type="term" value="C:membrane"/>
    <property type="evidence" value="ECO:0007669"/>
    <property type="project" value="UniProtKB-SubCell"/>
</dbReference>
<evidence type="ECO:0000256" key="10">
    <source>
        <dbReference type="ARBA" id="ARBA00022805"/>
    </source>
</evidence>
<keyword evidence="11" id="KW-0460">Magnesium</keyword>
<evidence type="ECO:0000256" key="15">
    <source>
        <dbReference type="ARBA" id="ARBA00023136"/>
    </source>
</evidence>
<comment type="caution">
    <text evidence="20">The sequence shown here is derived from an EMBL/GenBank/DDBJ whole genome shotgun (WGS) entry which is preliminary data.</text>
</comment>
<keyword evidence="17" id="KW-0175">Coiled coil</keyword>
<keyword evidence="10" id="KW-1002">Plastid outer membrane</keyword>
<evidence type="ECO:0000256" key="8">
    <source>
        <dbReference type="ARBA" id="ARBA00022741"/>
    </source>
</evidence>
<evidence type="ECO:0000256" key="18">
    <source>
        <dbReference type="SAM" id="Phobius"/>
    </source>
</evidence>
<evidence type="ECO:0000256" key="9">
    <source>
        <dbReference type="ARBA" id="ARBA00022801"/>
    </source>
</evidence>
<dbReference type="PANTHER" id="PTHR10903:SF135">
    <property type="entry name" value="TRANSLOCASE OF CHLOROPLAST 120, CHLOROPLASTIC-RELATED"/>
    <property type="match status" value="1"/>
</dbReference>
<evidence type="ECO:0000256" key="12">
    <source>
        <dbReference type="ARBA" id="ARBA00022927"/>
    </source>
</evidence>
<evidence type="ECO:0000256" key="4">
    <source>
        <dbReference type="ARBA" id="ARBA00022528"/>
    </source>
</evidence>
<sequence length="341" mass="38468">MVKLEVEDVELDMLMVMGVTGAGKSYFINQLVGKQVVEESDSLHSCTQQCQLVPATIAGNKTIIIDTPGFDDSKRSDTEILTEIANVLTTQYELGVKLKGIIYLHRISDTRYQSSAIKTLQMFQKICGMSAMKNVILCTTRWDGVGAALGAKREKQLKEDFWAYMIHNGSTMTRFYGDDDSARAIAGQLLCKNTVVLDIQRELSEEGLNLNETTAGQFIGNNLQDLEKKYKEELAELEEMKRQLRESDRAMRLQLQEDWEKERERLRRIQEQQVSLVQPTAENVRQEITNKRSKMRKIMGFVPLALSVFGAFMGIPPGLTVGLTNWMTGDDGNGSFLDLFS</sequence>
<keyword evidence="4" id="KW-0150">Chloroplast</keyword>
<dbReference type="Pfam" id="PF04548">
    <property type="entry name" value="AIG1"/>
    <property type="match status" value="1"/>
</dbReference>
<evidence type="ECO:0000256" key="6">
    <source>
        <dbReference type="ARBA" id="ARBA00022692"/>
    </source>
</evidence>
<dbReference type="SUPFAM" id="SSF52540">
    <property type="entry name" value="P-loop containing nucleoside triphosphate hydrolases"/>
    <property type="match status" value="1"/>
</dbReference>
<evidence type="ECO:0000256" key="5">
    <source>
        <dbReference type="ARBA" id="ARBA00022640"/>
    </source>
</evidence>
<evidence type="ECO:0000256" key="7">
    <source>
        <dbReference type="ARBA" id="ARBA00022723"/>
    </source>
</evidence>
<feature type="coiled-coil region" evidence="17">
    <location>
        <begin position="220"/>
        <end position="272"/>
    </location>
</feature>
<keyword evidence="6 18" id="KW-0812">Transmembrane</keyword>
<organism evidence="20 21">
    <name type="scientific">Orbilia ellipsospora</name>
    <dbReference type="NCBI Taxonomy" id="2528407"/>
    <lineage>
        <taxon>Eukaryota</taxon>
        <taxon>Fungi</taxon>
        <taxon>Dikarya</taxon>
        <taxon>Ascomycota</taxon>
        <taxon>Pezizomycotina</taxon>
        <taxon>Orbiliomycetes</taxon>
        <taxon>Orbiliales</taxon>
        <taxon>Orbiliaceae</taxon>
        <taxon>Orbilia</taxon>
    </lineage>
</organism>
<keyword evidence="12" id="KW-0653">Protein transport</keyword>
<keyword evidence="5" id="KW-0934">Plastid</keyword>
<accession>A0AAV9X2A7</accession>
<keyword evidence="14" id="KW-0342">GTP-binding</keyword>
<evidence type="ECO:0000256" key="14">
    <source>
        <dbReference type="ARBA" id="ARBA00023134"/>
    </source>
</evidence>
<keyword evidence="9" id="KW-0378">Hydrolase</keyword>
<evidence type="ECO:0000256" key="16">
    <source>
        <dbReference type="ARBA" id="ARBA00024013"/>
    </source>
</evidence>
<evidence type="ECO:0000256" key="11">
    <source>
        <dbReference type="ARBA" id="ARBA00022842"/>
    </source>
</evidence>
<protein>
    <submittedName>
        <fullName evidence="20">GTPase, IMAP member 8</fullName>
    </submittedName>
</protein>
<evidence type="ECO:0000256" key="1">
    <source>
        <dbReference type="ARBA" id="ARBA00001946"/>
    </source>
</evidence>
<dbReference type="GO" id="GO:0016787">
    <property type="term" value="F:hydrolase activity"/>
    <property type="evidence" value="ECO:0007669"/>
    <property type="project" value="UniProtKB-KW"/>
</dbReference>
<dbReference type="EMBL" id="JAVHJO010000012">
    <property type="protein sequence ID" value="KAK6532127.1"/>
    <property type="molecule type" value="Genomic_DNA"/>
</dbReference>
<keyword evidence="13 18" id="KW-1133">Transmembrane helix</keyword>
<feature type="transmembrane region" description="Helical" evidence="18">
    <location>
        <begin position="298"/>
        <end position="319"/>
    </location>
</feature>
<dbReference type="InterPro" id="IPR006703">
    <property type="entry name" value="G_AIG1"/>
</dbReference>
<reference evidence="20 21" key="1">
    <citation type="submission" date="2019-10" db="EMBL/GenBank/DDBJ databases">
        <authorList>
            <person name="Palmer J.M."/>
        </authorList>
    </citation>
    <scope>NUCLEOTIDE SEQUENCE [LARGE SCALE GENOMIC DNA]</scope>
    <source>
        <strain evidence="20 21">TWF694</strain>
    </source>
</reference>
<dbReference type="Proteomes" id="UP001365542">
    <property type="component" value="Unassembled WGS sequence"/>
</dbReference>
<gene>
    <name evidence="20" type="primary">GIMAP8</name>
    <name evidence="20" type="ORF">TWF694_003288</name>
</gene>
<keyword evidence="3" id="KW-0813">Transport</keyword>
<dbReference type="CDD" id="cd00882">
    <property type="entry name" value="Ras_like_GTPase"/>
    <property type="match status" value="1"/>
</dbReference>
<evidence type="ECO:0000256" key="3">
    <source>
        <dbReference type="ARBA" id="ARBA00022448"/>
    </source>
</evidence>
<evidence type="ECO:0000313" key="21">
    <source>
        <dbReference type="Proteomes" id="UP001365542"/>
    </source>
</evidence>
<keyword evidence="15 18" id="KW-0472">Membrane</keyword>
<keyword evidence="8" id="KW-0547">Nucleotide-binding</keyword>
<evidence type="ECO:0000256" key="2">
    <source>
        <dbReference type="ARBA" id="ARBA00004167"/>
    </source>
</evidence>
<comment type="cofactor">
    <cofactor evidence="1">
        <name>Mg(2+)</name>
        <dbReference type="ChEBI" id="CHEBI:18420"/>
    </cofactor>
</comment>
<dbReference type="AlphaFoldDB" id="A0AAV9X2A7"/>
<keyword evidence="7" id="KW-0479">Metal-binding</keyword>
<dbReference type="GO" id="GO:0046872">
    <property type="term" value="F:metal ion binding"/>
    <property type="evidence" value="ECO:0007669"/>
    <property type="project" value="UniProtKB-KW"/>
</dbReference>
<dbReference type="PANTHER" id="PTHR10903">
    <property type="entry name" value="GTPASE, IMAP FAMILY MEMBER-RELATED"/>
    <property type="match status" value="1"/>
</dbReference>
<dbReference type="InterPro" id="IPR045058">
    <property type="entry name" value="GIMA/IAN/Toc"/>
</dbReference>
<feature type="domain" description="AIG1-type G" evidence="19">
    <location>
        <begin position="14"/>
        <end position="145"/>
    </location>
</feature>
<keyword evidence="21" id="KW-1185">Reference proteome</keyword>
<dbReference type="InterPro" id="IPR027417">
    <property type="entry name" value="P-loop_NTPase"/>
</dbReference>
<comment type="subcellular location">
    <subcellularLocation>
        <location evidence="2">Membrane</location>
        <topology evidence="2">Single-pass membrane protein</topology>
    </subcellularLocation>
    <subcellularLocation>
        <location evidence="16">Plastid</location>
        <location evidence="16">Chloroplast outer membrane</location>
    </subcellularLocation>
</comment>
<evidence type="ECO:0000313" key="20">
    <source>
        <dbReference type="EMBL" id="KAK6532127.1"/>
    </source>
</evidence>
<evidence type="ECO:0000256" key="13">
    <source>
        <dbReference type="ARBA" id="ARBA00022989"/>
    </source>
</evidence>
<dbReference type="Gene3D" id="3.40.50.300">
    <property type="entry name" value="P-loop containing nucleotide triphosphate hydrolases"/>
    <property type="match status" value="1"/>
</dbReference>
<name>A0AAV9X2A7_9PEZI</name>
<evidence type="ECO:0000259" key="19">
    <source>
        <dbReference type="Pfam" id="PF04548"/>
    </source>
</evidence>
<dbReference type="GO" id="GO:0015031">
    <property type="term" value="P:protein transport"/>
    <property type="evidence" value="ECO:0007669"/>
    <property type="project" value="UniProtKB-KW"/>
</dbReference>